<evidence type="ECO:0000256" key="10">
    <source>
        <dbReference type="ARBA" id="ARBA00022833"/>
    </source>
</evidence>
<feature type="domain" description="Metallo-beta-lactamase" evidence="11">
    <location>
        <begin position="445"/>
        <end position="632"/>
    </location>
</feature>
<dbReference type="SUPFAM" id="SSF56281">
    <property type="entry name" value="Metallo-hydrolase/oxidoreductase"/>
    <property type="match status" value="2"/>
</dbReference>
<dbReference type="InterPro" id="IPR001279">
    <property type="entry name" value="Metallo-B-lactamas"/>
</dbReference>
<keyword evidence="5" id="KW-0819">tRNA processing</keyword>
<evidence type="ECO:0000256" key="5">
    <source>
        <dbReference type="ARBA" id="ARBA00022694"/>
    </source>
</evidence>
<keyword evidence="9" id="KW-0378">Hydrolase</keyword>
<dbReference type="Pfam" id="PF13691">
    <property type="entry name" value="Lactamase_B_4"/>
    <property type="match status" value="1"/>
</dbReference>
<dbReference type="EC" id="3.1.26.11" evidence="4"/>
<evidence type="ECO:0000256" key="7">
    <source>
        <dbReference type="ARBA" id="ARBA00022723"/>
    </source>
</evidence>
<protein>
    <recommendedName>
        <fullName evidence="4">ribonuclease Z</fullName>
        <ecNumber evidence="4">3.1.26.11</ecNumber>
    </recommendedName>
</protein>
<gene>
    <name evidence="13" type="ORF">BSTOLATCC_MIC43228</name>
</gene>
<evidence type="ECO:0000256" key="2">
    <source>
        <dbReference type="ARBA" id="ARBA00001947"/>
    </source>
</evidence>
<evidence type="ECO:0000256" key="8">
    <source>
        <dbReference type="ARBA" id="ARBA00022759"/>
    </source>
</evidence>
<dbReference type="GO" id="GO:0042781">
    <property type="term" value="F:3'-tRNA processing endoribonuclease activity"/>
    <property type="evidence" value="ECO:0007669"/>
    <property type="project" value="UniProtKB-EC"/>
</dbReference>
<evidence type="ECO:0000256" key="6">
    <source>
        <dbReference type="ARBA" id="ARBA00022722"/>
    </source>
</evidence>
<comment type="cofactor">
    <cofactor evidence="2">
        <name>Zn(2+)</name>
        <dbReference type="ChEBI" id="CHEBI:29105"/>
    </cofactor>
</comment>
<evidence type="ECO:0000256" key="3">
    <source>
        <dbReference type="ARBA" id="ARBA00007823"/>
    </source>
</evidence>
<keyword evidence="14" id="KW-1185">Reference proteome</keyword>
<sequence length="684" mass="75879">MSYYLQICGIPSNHMSSSALLCFDNKRYLFNTGEGLQRFNTEFKAKINKITDIFITAIDPDTLGALPGVMLSMMEAGVPNFHRKIHGPPGIAAYIQSTLTFVWNEIFDIIEYGNENFEAPHVKITTERVFRDENITVHVISAFREENSFYEFPEGRRMTPSSSGIIYIIEGKLQPPKFRVDKAKALGVPPGKLYGRLSAGETIEIGDKIITPDQVLDPAPPAPAFAILHFPTEDLLTQNIQSSLHSILSSLSSDFSAILSFSPSQVLLNPIYHSLISQFPADCKHLLFSSSLISSYYLSLPPTSIYKSSDTLLAQLNAICPELFNFSPNDWKEINSDEAESLKKIYPNAVIPQLLMKIKLSPAQNRGIDIAEAIKPFNYEEAIKAVQGLNFESEAQCHGLPYENVIDIKKLGADPEILLLGTASMKPGKYRNVSSTWLGGWGGSLLLDCGEGTYSQLIRRFGSSINQVLLDLSGILISHLHADHQIGIIKLLHERAKLTNSPIIVVAPSNFEVYLNVCNLLMGPLHYTFQPVAETQTIPGLKLIQTVAVIHRIEAYGFIIDHESGWRIVYSGDTRPSENLATAGNGATLLIHEATFEDELQTDAVEKMHSTLSEALNIAQSMNAWKVVLTHFSQRYSKIPKTTQVDAILGLDLMKFKLSDAHIAIENMSKLLKILDALEEKKDS</sequence>
<evidence type="ECO:0000259" key="11">
    <source>
        <dbReference type="Pfam" id="PF12706"/>
    </source>
</evidence>
<dbReference type="GO" id="GO:0046872">
    <property type="term" value="F:metal ion binding"/>
    <property type="evidence" value="ECO:0007669"/>
    <property type="project" value="UniProtKB-KW"/>
</dbReference>
<dbReference type="InterPro" id="IPR027794">
    <property type="entry name" value="tRNase_Z_dom"/>
</dbReference>
<comment type="caution">
    <text evidence="13">The sequence shown here is derived from an EMBL/GenBank/DDBJ whole genome shotgun (WGS) entry which is preliminary data.</text>
</comment>
<keyword evidence="6" id="KW-0540">Nuclease</keyword>
<evidence type="ECO:0000256" key="9">
    <source>
        <dbReference type="ARBA" id="ARBA00022801"/>
    </source>
</evidence>
<evidence type="ECO:0000256" key="1">
    <source>
        <dbReference type="ARBA" id="ARBA00000402"/>
    </source>
</evidence>
<evidence type="ECO:0000259" key="12">
    <source>
        <dbReference type="Pfam" id="PF13691"/>
    </source>
</evidence>
<comment type="catalytic activity">
    <reaction evidence="1">
        <text>Endonucleolytic cleavage of RNA, removing extra 3' nucleotides from tRNA precursor, generating 3' termini of tRNAs. A 3'-hydroxy group is left at the tRNA terminus and a 5'-phosphoryl group is left at the trailer molecule.</text>
        <dbReference type="EC" id="3.1.26.11"/>
    </reaction>
</comment>
<feature type="domain" description="tRNase Z endonuclease" evidence="12">
    <location>
        <begin position="19"/>
        <end position="56"/>
    </location>
</feature>
<evidence type="ECO:0000256" key="4">
    <source>
        <dbReference type="ARBA" id="ARBA00012477"/>
    </source>
</evidence>
<evidence type="ECO:0000313" key="14">
    <source>
        <dbReference type="Proteomes" id="UP001162131"/>
    </source>
</evidence>
<keyword evidence="10" id="KW-0862">Zinc</keyword>
<comment type="similarity">
    <text evidence="3">Belongs to the RNase Z family.</text>
</comment>
<proteinExistence type="inferred from homology"/>
<dbReference type="GO" id="GO:1990180">
    <property type="term" value="P:mitochondrial tRNA 3'-end processing"/>
    <property type="evidence" value="ECO:0007669"/>
    <property type="project" value="TreeGrafter"/>
</dbReference>
<dbReference type="Gene3D" id="3.60.15.10">
    <property type="entry name" value="Ribonuclease Z/Hydroxyacylglutathione hydrolase-like"/>
    <property type="match status" value="2"/>
</dbReference>
<keyword evidence="7" id="KW-0479">Metal-binding</keyword>
<dbReference type="InterPro" id="IPR047151">
    <property type="entry name" value="RNZ2-like"/>
</dbReference>
<dbReference type="GO" id="GO:0005739">
    <property type="term" value="C:mitochondrion"/>
    <property type="evidence" value="ECO:0007669"/>
    <property type="project" value="TreeGrafter"/>
</dbReference>
<dbReference type="EMBL" id="CAJZBQ010000043">
    <property type="protein sequence ID" value="CAG9327188.1"/>
    <property type="molecule type" value="Genomic_DNA"/>
</dbReference>
<keyword evidence="8" id="KW-0255">Endonuclease</keyword>
<name>A0AAU9JUS0_9CILI</name>
<dbReference type="CDD" id="cd07718">
    <property type="entry name" value="RNaseZ_ELAC1_ELAC2-C-term-like_MBL-fold"/>
    <property type="match status" value="1"/>
</dbReference>
<dbReference type="PANTHER" id="PTHR12553:SF49">
    <property type="entry name" value="ZINC PHOSPHODIESTERASE ELAC PROTEIN 2"/>
    <property type="match status" value="1"/>
</dbReference>
<reference evidence="13" key="1">
    <citation type="submission" date="2021-09" db="EMBL/GenBank/DDBJ databases">
        <authorList>
            <consortium name="AG Swart"/>
            <person name="Singh M."/>
            <person name="Singh A."/>
            <person name="Seah K."/>
            <person name="Emmerich C."/>
        </authorList>
    </citation>
    <scope>NUCLEOTIDE SEQUENCE</scope>
    <source>
        <strain evidence="13">ATCC30299</strain>
    </source>
</reference>
<dbReference type="Pfam" id="PF12706">
    <property type="entry name" value="Lactamase_B_2"/>
    <property type="match status" value="1"/>
</dbReference>
<dbReference type="AlphaFoldDB" id="A0AAU9JUS0"/>
<dbReference type="InterPro" id="IPR036866">
    <property type="entry name" value="RibonucZ/Hydroxyglut_hydro"/>
</dbReference>
<organism evidence="13 14">
    <name type="scientific">Blepharisma stoltei</name>
    <dbReference type="NCBI Taxonomy" id="1481888"/>
    <lineage>
        <taxon>Eukaryota</taxon>
        <taxon>Sar</taxon>
        <taxon>Alveolata</taxon>
        <taxon>Ciliophora</taxon>
        <taxon>Postciliodesmatophora</taxon>
        <taxon>Heterotrichea</taxon>
        <taxon>Heterotrichida</taxon>
        <taxon>Blepharismidae</taxon>
        <taxon>Blepharisma</taxon>
    </lineage>
</organism>
<dbReference type="Proteomes" id="UP001162131">
    <property type="component" value="Unassembled WGS sequence"/>
</dbReference>
<dbReference type="PANTHER" id="PTHR12553">
    <property type="entry name" value="ZINC PHOSPHODIESTERASE ELAC PROTEIN 2"/>
    <property type="match status" value="1"/>
</dbReference>
<accession>A0AAU9JUS0</accession>
<evidence type="ECO:0000313" key="13">
    <source>
        <dbReference type="EMBL" id="CAG9327188.1"/>
    </source>
</evidence>